<accession>A0AAP4CNI2</accession>
<comment type="caution">
    <text evidence="2">The sequence shown here is derived from an EMBL/GenBank/DDBJ whole genome shotgun (WGS) entry which is preliminary data.</text>
</comment>
<evidence type="ECO:0000313" key="3">
    <source>
        <dbReference type="Proteomes" id="UP001174229"/>
    </source>
</evidence>
<dbReference type="Gene3D" id="2.60.40.3860">
    <property type="match status" value="1"/>
</dbReference>
<feature type="chain" id="PRO_5042871331" evidence="1">
    <location>
        <begin position="24"/>
        <end position="238"/>
    </location>
</feature>
<name>A0AAP4CNI2_9BACI</name>
<gene>
    <name evidence="2" type="ORF">OWO78_20210</name>
</gene>
<evidence type="ECO:0000256" key="1">
    <source>
        <dbReference type="SAM" id="SignalP"/>
    </source>
</evidence>
<proteinExistence type="predicted"/>
<protein>
    <submittedName>
        <fullName evidence="2">DUF5626 family protein</fullName>
    </submittedName>
</protein>
<keyword evidence="1" id="KW-0732">Signal</keyword>
<evidence type="ECO:0000313" key="2">
    <source>
        <dbReference type="EMBL" id="MDK7393706.1"/>
    </source>
</evidence>
<feature type="signal peptide" evidence="1">
    <location>
        <begin position="1"/>
        <end position="23"/>
    </location>
</feature>
<organism evidence="2 3">
    <name type="scientific">Bacillus pacificus</name>
    <dbReference type="NCBI Taxonomy" id="2026187"/>
    <lineage>
        <taxon>Bacteria</taxon>
        <taxon>Bacillati</taxon>
        <taxon>Bacillota</taxon>
        <taxon>Bacilli</taxon>
        <taxon>Bacillales</taxon>
        <taxon>Bacillaceae</taxon>
        <taxon>Bacillus</taxon>
        <taxon>Bacillus cereus group</taxon>
    </lineage>
</organism>
<reference evidence="2" key="1">
    <citation type="submission" date="2022-11" db="EMBL/GenBank/DDBJ databases">
        <title>WGS-based characterization of Bacillus cereus isolated from food &amp; feed additives.</title>
        <authorList>
            <person name="Bogaerts B."/>
            <person name="Fraiture M.-A."/>
            <person name="Roosens N.H.C."/>
            <person name="De Keersmaecker S.C.J."/>
            <person name="Vanneste K."/>
        </authorList>
    </citation>
    <scope>NUCLEOTIDE SEQUENCE</scope>
    <source>
        <strain evidence="2">74.2</strain>
    </source>
</reference>
<sequence length="238" mass="26521">MKKSLFSILFVFTLFIGGKAASADEKTFGDYNEIAEKMRQDGASESDISSVITKLQNDEPLDSEKTSGEAVLFNYTELEMVNNPFAATAENPKKVNRYPDGSYNIVELDIENDEEAATPYSSGSFKTIKVTGKNALSNASYSARVYLNTHNGNNYIDKVYGKNIHTIAGTFSDDKLAISRKTENRSQKITAKSSLYFKYTNYKNMSAKTIYLRMHTGDSLKDRLGIWVSMTDGSASYK</sequence>
<dbReference type="AlphaFoldDB" id="A0AAP4CNI2"/>
<dbReference type="Proteomes" id="UP001174229">
    <property type="component" value="Unassembled WGS sequence"/>
</dbReference>
<dbReference type="RefSeq" id="WP_000749037.1">
    <property type="nucleotide sequence ID" value="NZ_CP099450.1"/>
</dbReference>
<dbReference type="EMBL" id="JAPNPE010000010">
    <property type="protein sequence ID" value="MDK7393706.1"/>
    <property type="molecule type" value="Genomic_DNA"/>
</dbReference>